<organism evidence="11">
    <name type="scientific">marine metagenome</name>
    <dbReference type="NCBI Taxonomy" id="408172"/>
    <lineage>
        <taxon>unclassified sequences</taxon>
        <taxon>metagenomes</taxon>
        <taxon>ecological metagenomes</taxon>
    </lineage>
</organism>
<keyword evidence="8" id="KW-1133">Transmembrane helix</keyword>
<keyword evidence="7" id="KW-0653">Protein transport</keyword>
<keyword evidence="3" id="KW-0813">Transport</keyword>
<proteinExistence type="inferred from homology"/>
<dbReference type="InterPro" id="IPR005628">
    <property type="entry name" value="GspK"/>
</dbReference>
<dbReference type="SUPFAM" id="SSF158544">
    <property type="entry name" value="GspK insert domain-like"/>
    <property type="match status" value="1"/>
</dbReference>
<keyword evidence="6" id="KW-0812">Transmembrane</keyword>
<name>A0A382JAM4_9ZZZZ</name>
<dbReference type="PANTHER" id="PTHR38831">
    <property type="entry name" value="TYPE II SECRETION SYSTEM PROTEIN K"/>
    <property type="match status" value="1"/>
</dbReference>
<evidence type="ECO:0000256" key="5">
    <source>
        <dbReference type="ARBA" id="ARBA00022519"/>
    </source>
</evidence>
<evidence type="ECO:0000256" key="4">
    <source>
        <dbReference type="ARBA" id="ARBA00022475"/>
    </source>
</evidence>
<comment type="subcellular location">
    <subcellularLocation>
        <location evidence="1">Cell inner membrane</location>
    </subcellularLocation>
</comment>
<dbReference type="InterPro" id="IPR038072">
    <property type="entry name" value="GspK_central_sf"/>
</dbReference>
<protein>
    <recommendedName>
        <fullName evidence="10">T2SS protein K first SAM-like domain-containing protein</fullName>
    </recommendedName>
</protein>
<evidence type="ECO:0000256" key="6">
    <source>
        <dbReference type="ARBA" id="ARBA00022692"/>
    </source>
</evidence>
<evidence type="ECO:0000256" key="9">
    <source>
        <dbReference type="ARBA" id="ARBA00023136"/>
    </source>
</evidence>
<comment type="similarity">
    <text evidence="2">Belongs to the GSP K family.</text>
</comment>
<keyword evidence="4" id="KW-1003">Cell membrane</keyword>
<evidence type="ECO:0000259" key="10">
    <source>
        <dbReference type="Pfam" id="PF21687"/>
    </source>
</evidence>
<keyword evidence="5" id="KW-0997">Cell inner membrane</keyword>
<dbReference type="InterPro" id="IPR049031">
    <property type="entry name" value="T2SSK_SAM-like_1st"/>
</dbReference>
<evidence type="ECO:0000256" key="8">
    <source>
        <dbReference type="ARBA" id="ARBA00022989"/>
    </source>
</evidence>
<gene>
    <name evidence="11" type="ORF">METZ01_LOCUS260675</name>
</gene>
<feature type="domain" description="T2SS protein K first SAM-like" evidence="10">
    <location>
        <begin position="120"/>
        <end position="202"/>
    </location>
</feature>
<evidence type="ECO:0000313" key="11">
    <source>
        <dbReference type="EMBL" id="SVC07821.1"/>
    </source>
</evidence>
<dbReference type="EMBL" id="UINC01072292">
    <property type="protein sequence ID" value="SVC07821.1"/>
    <property type="molecule type" value="Genomic_DNA"/>
</dbReference>
<reference evidence="11" key="1">
    <citation type="submission" date="2018-05" db="EMBL/GenBank/DDBJ databases">
        <authorList>
            <person name="Lanie J.A."/>
            <person name="Ng W.-L."/>
            <person name="Kazmierczak K.M."/>
            <person name="Andrzejewski T.M."/>
            <person name="Davidsen T.M."/>
            <person name="Wayne K.J."/>
            <person name="Tettelin H."/>
            <person name="Glass J.I."/>
            <person name="Rusch D."/>
            <person name="Podicherti R."/>
            <person name="Tsui H.-C.T."/>
            <person name="Winkler M.E."/>
        </authorList>
    </citation>
    <scope>NUCLEOTIDE SEQUENCE</scope>
</reference>
<evidence type="ECO:0000256" key="2">
    <source>
        <dbReference type="ARBA" id="ARBA00007246"/>
    </source>
</evidence>
<keyword evidence="9" id="KW-0472">Membrane</keyword>
<evidence type="ECO:0000256" key="3">
    <source>
        <dbReference type="ARBA" id="ARBA00022448"/>
    </source>
</evidence>
<dbReference type="Gene3D" id="1.10.40.60">
    <property type="entry name" value="EpsJ-like"/>
    <property type="match status" value="1"/>
</dbReference>
<accession>A0A382JAM4</accession>
<evidence type="ECO:0000256" key="1">
    <source>
        <dbReference type="ARBA" id="ARBA00004533"/>
    </source>
</evidence>
<dbReference type="GO" id="GO:0009306">
    <property type="term" value="P:protein secretion"/>
    <property type="evidence" value="ECO:0007669"/>
    <property type="project" value="InterPro"/>
</dbReference>
<dbReference type="Pfam" id="PF21687">
    <property type="entry name" value="T2SSK_1st"/>
    <property type="match status" value="1"/>
</dbReference>
<dbReference type="GO" id="GO:0005886">
    <property type="term" value="C:plasma membrane"/>
    <property type="evidence" value="ECO:0007669"/>
    <property type="project" value="UniProtKB-SubCell"/>
</dbReference>
<evidence type="ECO:0000256" key="7">
    <source>
        <dbReference type="ARBA" id="ARBA00022927"/>
    </source>
</evidence>
<dbReference type="AlphaFoldDB" id="A0A382JAM4"/>
<dbReference type="PANTHER" id="PTHR38831:SF2">
    <property type="entry name" value="TYPE II SECRETION SYSTEM PROTEIN K"/>
    <property type="match status" value="1"/>
</dbReference>
<sequence length="214" mass="24228">MIVLWVLVLLIALATEFAFSMKMEVNTTRNYKEDTESYYLAKAGLNLALAELLKTARFHSIHEEYGWITGNPIPVPDATTNPGDATEEEPQEFDIVNRTNIELEHGTITYTIRDENGKISINSATKVTLNKLLAYSGVEEKLDQDTISDSILDWIDTNKNHRLNGAEDDYYRTQSPPYYAKNGKIETLNELLKVRGITEEILYGSPEEDGEYKG</sequence>
<feature type="non-terminal residue" evidence="11">
    <location>
        <position position="214"/>
    </location>
</feature>